<feature type="compositionally biased region" description="Polar residues" evidence="2">
    <location>
        <begin position="361"/>
        <end position="376"/>
    </location>
</feature>
<dbReference type="SUPFAM" id="SSF54928">
    <property type="entry name" value="RNA-binding domain, RBD"/>
    <property type="match status" value="1"/>
</dbReference>
<keyword evidence="5" id="KW-1185">Reference proteome</keyword>
<comment type="caution">
    <text evidence="4">The sequence shown here is derived from an EMBL/GenBank/DDBJ whole genome shotgun (WGS) entry which is preliminary data.</text>
</comment>
<feature type="compositionally biased region" description="Polar residues" evidence="2">
    <location>
        <begin position="385"/>
        <end position="397"/>
    </location>
</feature>
<feature type="compositionally biased region" description="Polar residues" evidence="2">
    <location>
        <begin position="196"/>
        <end position="206"/>
    </location>
</feature>
<feature type="region of interest" description="Disordered" evidence="2">
    <location>
        <begin position="1"/>
        <end position="26"/>
    </location>
</feature>
<feature type="compositionally biased region" description="Acidic residues" evidence="2">
    <location>
        <begin position="265"/>
        <end position="275"/>
    </location>
</feature>
<dbReference type="EMBL" id="JAWRVE010000024">
    <property type="protein sequence ID" value="KAL1873932.1"/>
    <property type="molecule type" value="Genomic_DNA"/>
</dbReference>
<feature type="compositionally biased region" description="Low complexity" evidence="2">
    <location>
        <begin position="309"/>
        <end position="320"/>
    </location>
</feature>
<dbReference type="PANTHER" id="PTHR23295">
    <property type="entry name" value="NUCLEAR RECEPTOR COACTIVATOR 5-RELATED"/>
    <property type="match status" value="1"/>
</dbReference>
<feature type="compositionally biased region" description="Basic and acidic residues" evidence="2">
    <location>
        <begin position="572"/>
        <end position="590"/>
    </location>
</feature>
<dbReference type="PROSITE" id="PS50102">
    <property type="entry name" value="RRM"/>
    <property type="match status" value="1"/>
</dbReference>
<dbReference type="InterPro" id="IPR012677">
    <property type="entry name" value="Nucleotide-bd_a/b_plait_sf"/>
</dbReference>
<gene>
    <name evidence="4" type="primary">NAB3</name>
    <name evidence="4" type="ORF">Daus18300_003804</name>
</gene>
<proteinExistence type="predicted"/>
<protein>
    <submittedName>
        <fullName evidence="4">Nuclear polyadenylated RNA-binding protein 3</fullName>
    </submittedName>
</protein>
<feature type="region of interest" description="Disordered" evidence="2">
    <location>
        <begin position="865"/>
        <end position="900"/>
    </location>
</feature>
<dbReference type="InterPro" id="IPR052600">
    <property type="entry name" value="Nuc_rcpt_coact/corep"/>
</dbReference>
<reference evidence="4 5" key="1">
    <citation type="journal article" date="2024" name="IMA Fungus">
        <title>IMA Genome - F19 : A genome assembly and annotation guide to empower mycologists, including annotated draft genome sequences of Ceratocystis pirilliformis, Diaporthe australafricana, Fusarium ophioides, Paecilomyces lecythidis, and Sporothrix stenoceras.</title>
        <authorList>
            <person name="Aylward J."/>
            <person name="Wilson A.M."/>
            <person name="Visagie C.M."/>
            <person name="Spraker J."/>
            <person name="Barnes I."/>
            <person name="Buitendag C."/>
            <person name="Ceriani C."/>
            <person name="Del Mar Angel L."/>
            <person name="du Plessis D."/>
            <person name="Fuchs T."/>
            <person name="Gasser K."/>
            <person name="Kramer D."/>
            <person name="Li W."/>
            <person name="Munsamy K."/>
            <person name="Piso A."/>
            <person name="Price J.L."/>
            <person name="Sonnekus B."/>
            <person name="Thomas C."/>
            <person name="van der Nest A."/>
            <person name="van Dijk A."/>
            <person name="van Heerden A."/>
            <person name="van Vuuren N."/>
            <person name="Yilmaz N."/>
            <person name="Duong T.A."/>
            <person name="van der Merwe N.A."/>
            <person name="Wingfield M.J."/>
            <person name="Wingfield B.D."/>
        </authorList>
    </citation>
    <scope>NUCLEOTIDE SEQUENCE [LARGE SCALE GENOMIC DNA]</scope>
    <source>
        <strain evidence="4 5">CMW 18300</strain>
    </source>
</reference>
<feature type="compositionally biased region" description="Polar residues" evidence="2">
    <location>
        <begin position="335"/>
        <end position="345"/>
    </location>
</feature>
<feature type="compositionally biased region" description="Basic and acidic residues" evidence="2">
    <location>
        <begin position="130"/>
        <end position="142"/>
    </location>
</feature>
<accession>A0ABR3XD97</accession>
<organism evidence="4 5">
    <name type="scientific">Diaporthe australafricana</name>
    <dbReference type="NCBI Taxonomy" id="127596"/>
    <lineage>
        <taxon>Eukaryota</taxon>
        <taxon>Fungi</taxon>
        <taxon>Dikarya</taxon>
        <taxon>Ascomycota</taxon>
        <taxon>Pezizomycotina</taxon>
        <taxon>Sordariomycetes</taxon>
        <taxon>Sordariomycetidae</taxon>
        <taxon>Diaporthales</taxon>
        <taxon>Diaporthaceae</taxon>
        <taxon>Diaporthe</taxon>
    </lineage>
</organism>
<evidence type="ECO:0000259" key="3">
    <source>
        <dbReference type="PROSITE" id="PS50102"/>
    </source>
</evidence>
<feature type="compositionally biased region" description="Pro residues" evidence="2">
    <location>
        <begin position="401"/>
        <end position="411"/>
    </location>
</feature>
<feature type="compositionally biased region" description="Basic and acidic residues" evidence="2">
    <location>
        <begin position="600"/>
        <end position="609"/>
    </location>
</feature>
<dbReference type="InterPro" id="IPR010916">
    <property type="entry name" value="TonB_box_CS"/>
</dbReference>
<dbReference type="SMART" id="SM00360">
    <property type="entry name" value="RRM"/>
    <property type="match status" value="1"/>
</dbReference>
<feature type="compositionally biased region" description="Acidic residues" evidence="2">
    <location>
        <begin position="95"/>
        <end position="109"/>
    </location>
</feature>
<feature type="compositionally biased region" description="Low complexity" evidence="2">
    <location>
        <begin position="613"/>
        <end position="623"/>
    </location>
</feature>
<dbReference type="Proteomes" id="UP001583177">
    <property type="component" value="Unassembled WGS sequence"/>
</dbReference>
<dbReference type="InterPro" id="IPR000504">
    <property type="entry name" value="RRM_dom"/>
</dbReference>
<sequence length="912" mass="98663">MTDNESPKLEAVADLSPVSPRPLHNTYTLPQVLPELQDQAEDPDVVPLELATFRTAEAAMAPPNPDPPRNALDTIVVEGSSDSDGNGAKSQDVSVADDDSFDAYDEDGNGQELEHLQQEETAGPELENDDYARTFDSPKEQADVADEEGEAQQPQPEDVTKTPESMNLFEQLAGVPEQSAAQIVSADFAALGAPIQGSQPTHTTDPAQDALVPPESDQQPVPAYQEALPHASASASPSLPQQSVSSPDPGKVDPDKLDTAVPSEEQPDVQPEDVDMNAGGDSDATAIDIQKIVDEITAKAASEQPPAKPSTSLQTPSSSSMDVDLPSLPPKPALTQEQSQQTYSPATYHHASLPNAPPYSSAPTGIPSQPAFSATNGAPGAHMSQPPTYNATPSFASYPNAYPPGTAPPQAPANNGVGLQQTYDEFLADERKHMSEAKWERFPDGSRIFIGNLSQERVSKRDVFELFHQHGRLAQISLKSAYGFVQYHTNTDAQSAMNALQGAEVKGRKINLEVSKTQKSKKDRDHSPERKNRDRGGKGADRYDGRDNNRRSRGDDYRPGRSPSPPRRGDHRGRQDSYNRERGGHHDSFSRKRSRSPEVFGRHGHEAYRRRSPSPYGRSRQGSDNLDIPRRYGNDVPDVQILLMQDVHKDFVEWVQRAFMDARLRVTAMFLNPRFPRDQVIHRQVLEGVHAVVELDMRAQTTAKIPLQVFDRSAGNNVRFDQYQELEPPIAAQLVLRAKGSVGSQLVQPAQPTYPPQASYPPQPYGTPAPYGAYQQPTAPVQQYPAAAPDLTSIMGQLSQMGNVDNATLQTILASLQQPQPHTPSPALHAAHSMGNPAAPSAGVDLNALINNLAAASANNAPPTMGAPGMQGYPASGYPQAPRGQAMPPGAGSSDPARDVQNIMDTLARIRQ</sequence>
<evidence type="ECO:0000313" key="4">
    <source>
        <dbReference type="EMBL" id="KAL1873932.1"/>
    </source>
</evidence>
<keyword evidence="1" id="KW-0694">RNA-binding</keyword>
<feature type="region of interest" description="Disordered" evidence="2">
    <location>
        <begin position="194"/>
        <end position="417"/>
    </location>
</feature>
<feature type="compositionally biased region" description="Basic and acidic residues" evidence="2">
    <location>
        <begin position="520"/>
        <end position="559"/>
    </location>
</feature>
<dbReference type="PANTHER" id="PTHR23295:SF6">
    <property type="entry name" value="NEOSIN, ISOFORM A"/>
    <property type="match status" value="1"/>
</dbReference>
<name>A0ABR3XD97_9PEZI</name>
<evidence type="ECO:0000313" key="5">
    <source>
        <dbReference type="Proteomes" id="UP001583177"/>
    </source>
</evidence>
<feature type="region of interest" description="Disordered" evidence="2">
    <location>
        <begin position="509"/>
        <end position="631"/>
    </location>
</feature>
<feature type="compositionally biased region" description="Low complexity" evidence="2">
    <location>
        <begin position="227"/>
        <end position="247"/>
    </location>
</feature>
<dbReference type="InterPro" id="IPR035979">
    <property type="entry name" value="RBD_domain_sf"/>
</dbReference>
<dbReference type="PROSITE" id="PS00430">
    <property type="entry name" value="TONB_DEPENDENT_REC_1"/>
    <property type="match status" value="1"/>
</dbReference>
<feature type="region of interest" description="Disordered" evidence="2">
    <location>
        <begin position="56"/>
        <end position="178"/>
    </location>
</feature>
<feature type="domain" description="RRM" evidence="3">
    <location>
        <begin position="446"/>
        <end position="517"/>
    </location>
</feature>
<evidence type="ECO:0000256" key="1">
    <source>
        <dbReference type="PROSITE-ProRule" id="PRU00176"/>
    </source>
</evidence>
<evidence type="ECO:0000256" key="2">
    <source>
        <dbReference type="SAM" id="MobiDB-lite"/>
    </source>
</evidence>
<feature type="compositionally biased region" description="Polar residues" evidence="2">
    <location>
        <begin position="80"/>
        <end position="91"/>
    </location>
</feature>
<dbReference type="Pfam" id="PF00076">
    <property type="entry name" value="RRM_1"/>
    <property type="match status" value="1"/>
</dbReference>
<dbReference type="Gene3D" id="3.30.70.330">
    <property type="match status" value="1"/>
</dbReference>